<dbReference type="Proteomes" id="UP000006241">
    <property type="component" value="Unassembled WGS sequence"/>
</dbReference>
<dbReference type="HOGENOM" id="CLU_009902_6_1_10"/>
<dbReference type="EC" id="3.4.24.-" evidence="3"/>
<protein>
    <submittedName>
        <fullName evidence="3">Peptidase M16 inactive domain protein</fullName>
        <ecNumber evidence="3">3.4.24.-</ecNumber>
    </submittedName>
</protein>
<sequence length="427" mass="48270">MLNRSFAPSFNTIAGIDLVHPESLTFDNGLKTFLFHNPDQELVRLEWIFNNIYDKSENPLLNTTLSAMLKEGTTRLSSAQIAEQVDFYGAYLIPEYSYDQTSLTLYVLNKHVDKLLPLIKEILTAATIPQHELDTYIQNNKQTLSISLQKNDFVARRLFYTAVFGDNRYGNVPTAQAYDAISRTDLLHLYDQQILPQNCTLFIAGNVSESLIERVSQLFGEEWHSDTVIVAQQKPVLETSNGQLIVENKKDALQSAIRLGYPMINRTHPDFPAVQVVNTLLGGFFGSRLMRNIREEKGYTYSIGSAVASLKFSGFFTIASEVGVDVTSQTLAEIDKELDILCTEQAEEEELAVVKNYMLGSMLGSLESIFSHADKFKSVYFSGMTLDYYDRYAEVVKTMTTERVLEIAKQYFRKEDLIKVVVGQLKG</sequence>
<accession>C2FTR3</accession>
<dbReference type="EMBL" id="ACHB01000018">
    <property type="protein sequence ID" value="EEI93697.1"/>
    <property type="molecule type" value="Genomic_DNA"/>
</dbReference>
<evidence type="ECO:0000259" key="1">
    <source>
        <dbReference type="Pfam" id="PF00675"/>
    </source>
</evidence>
<proteinExistence type="predicted"/>
<dbReference type="Pfam" id="PF00675">
    <property type="entry name" value="Peptidase_M16"/>
    <property type="match status" value="1"/>
</dbReference>
<dbReference type="PANTHER" id="PTHR11851:SF224">
    <property type="entry name" value="PROCESSING PROTEASE"/>
    <property type="match status" value="1"/>
</dbReference>
<evidence type="ECO:0000313" key="3">
    <source>
        <dbReference type="EMBL" id="EEI93697.1"/>
    </source>
</evidence>
<dbReference type="InterPro" id="IPR011249">
    <property type="entry name" value="Metalloenz_LuxS/M16"/>
</dbReference>
<dbReference type="GO" id="GO:0016787">
    <property type="term" value="F:hydrolase activity"/>
    <property type="evidence" value="ECO:0007669"/>
    <property type="project" value="UniProtKB-KW"/>
</dbReference>
<dbReference type="InterPro" id="IPR007863">
    <property type="entry name" value="Peptidase_M16_C"/>
</dbReference>
<comment type="caution">
    <text evidence="3">The sequence shown here is derived from an EMBL/GenBank/DDBJ whole genome shotgun (WGS) entry which is preliminary data.</text>
</comment>
<reference evidence="3 4" key="1">
    <citation type="submission" date="2009-01" db="EMBL/GenBank/DDBJ databases">
        <authorList>
            <person name="Qin X."/>
            <person name="Bachman B."/>
            <person name="Battles P."/>
            <person name="Bell A."/>
            <person name="Bess C."/>
            <person name="Bickham C."/>
            <person name="Chaboub L."/>
            <person name="Chen D."/>
            <person name="Coyle M."/>
            <person name="Deiros D.R."/>
            <person name="Dinh H."/>
            <person name="Forbes L."/>
            <person name="Fowler G."/>
            <person name="Francisco L."/>
            <person name="Fu Q."/>
            <person name="Gubbala S."/>
            <person name="Hale W."/>
            <person name="Han Y."/>
            <person name="Hemphill L."/>
            <person name="Highlander S.K."/>
            <person name="Hirani K."/>
            <person name="Hogues M."/>
            <person name="Jackson L."/>
            <person name="Jakkamsetti A."/>
            <person name="Javaid M."/>
            <person name="Jiang H."/>
            <person name="Korchina V."/>
            <person name="Kovar C."/>
            <person name="Lara F."/>
            <person name="Lee S."/>
            <person name="Mata R."/>
            <person name="Mathew T."/>
            <person name="Moen C."/>
            <person name="Morales K."/>
            <person name="Munidasa M."/>
            <person name="Nazareth L."/>
            <person name="Ngo R."/>
            <person name="Nguyen L."/>
            <person name="Okwuonu G."/>
            <person name="Ongeri F."/>
            <person name="Patil S."/>
            <person name="Petrosino J."/>
            <person name="Pham C."/>
            <person name="Pham P."/>
            <person name="Pu L.-L."/>
            <person name="Puazo M."/>
            <person name="Raj R."/>
            <person name="Reid J."/>
            <person name="Rouhana J."/>
            <person name="Saada N."/>
            <person name="Shang Y."/>
            <person name="Simmons D."/>
            <person name="Thornton R."/>
            <person name="Warren J."/>
            <person name="Weissenberger G."/>
            <person name="Zhang J."/>
            <person name="Zhang L."/>
            <person name="Zhou C."/>
            <person name="Zhu D."/>
            <person name="Muzny D."/>
            <person name="Worley K."/>
            <person name="Gibbs R."/>
        </authorList>
    </citation>
    <scope>NUCLEOTIDE SEQUENCE [LARGE SCALE GENOMIC DNA]</scope>
    <source>
        <strain evidence="3 4">ATCC 33300</strain>
    </source>
</reference>
<evidence type="ECO:0000313" key="4">
    <source>
        <dbReference type="Proteomes" id="UP000006241"/>
    </source>
</evidence>
<dbReference type="PANTHER" id="PTHR11851">
    <property type="entry name" value="METALLOPROTEASE"/>
    <property type="match status" value="1"/>
</dbReference>
<dbReference type="RefSeq" id="WP_003005768.1">
    <property type="nucleotide sequence ID" value="NZ_GG668631.1"/>
</dbReference>
<feature type="domain" description="Peptidase M16 N-terminal" evidence="1">
    <location>
        <begin position="66"/>
        <end position="167"/>
    </location>
</feature>
<keyword evidence="3" id="KW-0378">Hydrolase</keyword>
<dbReference type="Pfam" id="PF05193">
    <property type="entry name" value="Peptidase_M16_C"/>
    <property type="match status" value="1"/>
</dbReference>
<feature type="domain" description="Peptidase M16 C-terminal" evidence="2">
    <location>
        <begin position="181"/>
        <end position="356"/>
    </location>
</feature>
<evidence type="ECO:0000259" key="2">
    <source>
        <dbReference type="Pfam" id="PF05193"/>
    </source>
</evidence>
<dbReference type="Gene3D" id="3.30.830.10">
    <property type="entry name" value="Metalloenzyme, LuxS/M16 peptidase-like"/>
    <property type="match status" value="2"/>
</dbReference>
<dbReference type="SUPFAM" id="SSF63411">
    <property type="entry name" value="LuxS/MPP-like metallohydrolase"/>
    <property type="match status" value="2"/>
</dbReference>
<dbReference type="GO" id="GO:0046872">
    <property type="term" value="F:metal ion binding"/>
    <property type="evidence" value="ECO:0007669"/>
    <property type="project" value="InterPro"/>
</dbReference>
<dbReference type="AlphaFoldDB" id="C2FTR3"/>
<name>C2FTR3_SPHSI</name>
<organism evidence="3 4">
    <name type="scientific">Sphingobacterium spiritivorum ATCC 33300</name>
    <dbReference type="NCBI Taxonomy" id="525372"/>
    <lineage>
        <taxon>Bacteria</taxon>
        <taxon>Pseudomonadati</taxon>
        <taxon>Bacteroidota</taxon>
        <taxon>Sphingobacteriia</taxon>
        <taxon>Sphingobacteriales</taxon>
        <taxon>Sphingobacteriaceae</taxon>
        <taxon>Sphingobacterium</taxon>
    </lineage>
</organism>
<gene>
    <name evidence="3" type="ORF">HMPREF0765_0849</name>
</gene>
<dbReference type="InterPro" id="IPR011765">
    <property type="entry name" value="Pept_M16_N"/>
</dbReference>
<dbReference type="InterPro" id="IPR050361">
    <property type="entry name" value="MPP/UQCRC_Complex"/>
</dbReference>